<evidence type="ECO:0000313" key="4">
    <source>
        <dbReference type="Proteomes" id="UP001163262"/>
    </source>
</evidence>
<keyword evidence="1" id="KW-1277">Toxin-antitoxin system</keyword>
<name>A0AA46W628_CAPOC</name>
<organism evidence="3 4">
    <name type="scientific">Capnocytophaga ochracea</name>
    <dbReference type="NCBI Taxonomy" id="1018"/>
    <lineage>
        <taxon>Bacteria</taxon>
        <taxon>Pseudomonadati</taxon>
        <taxon>Bacteroidota</taxon>
        <taxon>Flavobacteriia</taxon>
        <taxon>Flavobacteriales</taxon>
        <taxon>Flavobacteriaceae</taxon>
        <taxon>Capnocytophaga</taxon>
    </lineage>
</organism>
<dbReference type="Gene3D" id="3.30.2310.20">
    <property type="entry name" value="RelE-like"/>
    <property type="match status" value="1"/>
</dbReference>
<accession>A0AA46W628</accession>
<dbReference type="EMBL" id="CP110230">
    <property type="protein sequence ID" value="UZD39967.1"/>
    <property type="molecule type" value="Genomic_DNA"/>
</dbReference>
<reference evidence="3" key="1">
    <citation type="submission" date="2022-10" db="EMBL/GenBank/DDBJ databases">
        <title>Complete genome sequence of Capnocytophaga ochracea KCOM 2812 isolated from actinomycosis lesion.</title>
        <authorList>
            <person name="Kook J.-K."/>
            <person name="Park S.-N."/>
            <person name="Lim Y.K."/>
        </authorList>
    </citation>
    <scope>NUCLEOTIDE SEQUENCE</scope>
    <source>
        <strain evidence="3">KCOM 28121</strain>
    </source>
</reference>
<dbReference type="SUPFAM" id="SSF143011">
    <property type="entry name" value="RelE-like"/>
    <property type="match status" value="1"/>
</dbReference>
<dbReference type="InterPro" id="IPR007712">
    <property type="entry name" value="RelE/ParE_toxin"/>
</dbReference>
<dbReference type="GO" id="GO:0006402">
    <property type="term" value="P:mRNA catabolic process"/>
    <property type="evidence" value="ECO:0007669"/>
    <property type="project" value="TreeGrafter"/>
</dbReference>
<dbReference type="RefSeq" id="WP_002674418.1">
    <property type="nucleotide sequence ID" value="NZ_CP085961.1"/>
</dbReference>
<dbReference type="PIRSF" id="PIRSF006156">
    <property type="entry name" value="YafQ"/>
    <property type="match status" value="1"/>
</dbReference>
<evidence type="ECO:0000313" key="3">
    <source>
        <dbReference type="EMBL" id="UZD39967.1"/>
    </source>
</evidence>
<dbReference type="GO" id="GO:0006415">
    <property type="term" value="P:translational termination"/>
    <property type="evidence" value="ECO:0007669"/>
    <property type="project" value="TreeGrafter"/>
</dbReference>
<proteinExistence type="predicted"/>
<dbReference type="GO" id="GO:0004521">
    <property type="term" value="F:RNA endonuclease activity"/>
    <property type="evidence" value="ECO:0007669"/>
    <property type="project" value="TreeGrafter"/>
</dbReference>
<feature type="active site" description="Proton donor" evidence="2">
    <location>
        <position position="97"/>
    </location>
</feature>
<gene>
    <name evidence="3" type="ORF">OL231_07175</name>
</gene>
<dbReference type="PANTHER" id="PTHR40588">
    <property type="entry name" value="MRNA INTERFERASE TOXIN YAFQ"/>
    <property type="match status" value="1"/>
</dbReference>
<dbReference type="AlphaFoldDB" id="A0AA46W628"/>
<dbReference type="NCBIfam" id="TIGR02385">
    <property type="entry name" value="RelE_StbE"/>
    <property type="match status" value="1"/>
</dbReference>
<evidence type="ECO:0000256" key="2">
    <source>
        <dbReference type="PIRSR" id="PIRSR006156-1"/>
    </source>
</evidence>
<dbReference type="Pfam" id="PF15738">
    <property type="entry name" value="YafQ_toxin"/>
    <property type="match status" value="1"/>
</dbReference>
<dbReference type="Proteomes" id="UP001163262">
    <property type="component" value="Chromosome"/>
</dbReference>
<protein>
    <submittedName>
        <fullName evidence="3">Type II toxin-antitoxin system YafQ family toxin</fullName>
    </submittedName>
</protein>
<evidence type="ECO:0000256" key="1">
    <source>
        <dbReference type="ARBA" id="ARBA00022649"/>
    </source>
</evidence>
<sequence>MNDTKENKDLYRIVYATTFKKELKKYKNQPIKLSKIIEIIDILIEKGSEGIPMDKKPHLLTGNYKGCMECHIEPDLLLIWEQDDTEKTIMLDRIGSHSELFYKNKK</sequence>
<dbReference type="PANTHER" id="PTHR40588:SF1">
    <property type="entry name" value="MRNA INTERFERASE TOXIN YAFQ"/>
    <property type="match status" value="1"/>
</dbReference>
<dbReference type="InterPro" id="IPR004386">
    <property type="entry name" value="Toxin_YafQ-like"/>
</dbReference>
<dbReference type="InterPro" id="IPR035093">
    <property type="entry name" value="RelE/ParE_toxin_dom_sf"/>
</dbReference>